<keyword evidence="1" id="KW-1133">Transmembrane helix</keyword>
<keyword evidence="4" id="KW-1185">Reference proteome</keyword>
<reference evidence="2" key="2">
    <citation type="submission" date="2019-06" db="EMBL/GenBank/DDBJ databases">
        <title>Genomics analysis of Aphanomyces spp. identifies a new class of oomycete effector associated with host adaptation.</title>
        <authorList>
            <person name="Gaulin E."/>
        </authorList>
    </citation>
    <scope>NUCLEOTIDE SEQUENCE</scope>
    <source>
        <strain evidence="2">CBS 578.67</strain>
    </source>
</reference>
<dbReference type="EMBL" id="CAADRA010006222">
    <property type="protein sequence ID" value="VFT94349.1"/>
    <property type="molecule type" value="Genomic_DNA"/>
</dbReference>
<feature type="transmembrane region" description="Helical" evidence="1">
    <location>
        <begin position="601"/>
        <end position="621"/>
    </location>
</feature>
<dbReference type="Proteomes" id="UP000332933">
    <property type="component" value="Unassembled WGS sequence"/>
</dbReference>
<keyword evidence="1" id="KW-0812">Transmembrane</keyword>
<reference evidence="3 4" key="1">
    <citation type="submission" date="2019-03" db="EMBL/GenBank/DDBJ databases">
        <authorList>
            <person name="Gaulin E."/>
            <person name="Dumas B."/>
        </authorList>
    </citation>
    <scope>NUCLEOTIDE SEQUENCE [LARGE SCALE GENOMIC DNA]</scope>
    <source>
        <strain evidence="3">CBS 568.67</strain>
    </source>
</reference>
<evidence type="ECO:0000313" key="3">
    <source>
        <dbReference type="EMBL" id="VFT94349.1"/>
    </source>
</evidence>
<sequence>MFRFATVAAGAASLSGALSPPQNNYNAPKPGNNYNNNGGNYGGNGYGGYNRYKQVTFAPAYQIIDPAYATTIFTRYQSCLSKKCAPLPKAYSATSSSDCIGTVAAYTSCVTACAAAEALQTVQDFQSLLGQVIEVGANQLTRVRKHLSGQDPTFDAIAERVHIGDSCGLPTDYFVEWSRILVPVDTTGFGPYVPPEEPDWGWGEPEPRYGEPYDNYGYGEPEPGYDNYGYPGNNGKGRGPYLEDEAPTLLEEVSPPVIEEYAKGPSKAIPASYLISAPSYLARCNLRDKKSKNELLDSIVCDHELTQYLHFLQSNVGHLILAPDCEDRAPDGACCNSAQSNPRAVPFPADVCVAYEAQKGGKVETITTPFVKPVSYNAARYSDSCPPEVIPCKPGSVDDSDYVVYYKRVSQRDLKFFSVRTGLPSVVTAEDHITTCKYSSGLVGDVTGGFFSAPILSKDDKDDRIEAAKKCPTDGLFEYTSLDQYASWLQTQLFDHSRCDIAALRYQHTDYPASYQTVACLYKIFTLKCNCMEAVLSCYSHTSKFDNALAKTIGTAASTLCGFILCQQPNIYSLFGEQYAIDHAILIKEFLQESGLMTADATPALTMLVAFGLGMVAFVVAKKVALPQKQVELDTGYQNLL</sequence>
<keyword evidence="1" id="KW-0472">Membrane</keyword>
<proteinExistence type="predicted"/>
<dbReference type="OrthoDB" id="72898at2759"/>
<name>A0A485LBR6_9STRA</name>
<evidence type="ECO:0000313" key="4">
    <source>
        <dbReference type="Proteomes" id="UP000332933"/>
    </source>
</evidence>
<gene>
    <name evidence="3" type="primary">Aste57867_17598</name>
    <name evidence="2" type="ORF">As57867_017538</name>
    <name evidence="3" type="ORF">ASTE57867_17598</name>
</gene>
<dbReference type="EMBL" id="VJMH01006201">
    <property type="protein sequence ID" value="KAF0691121.1"/>
    <property type="molecule type" value="Genomic_DNA"/>
</dbReference>
<organism evidence="3 4">
    <name type="scientific">Aphanomyces stellatus</name>
    <dbReference type="NCBI Taxonomy" id="120398"/>
    <lineage>
        <taxon>Eukaryota</taxon>
        <taxon>Sar</taxon>
        <taxon>Stramenopiles</taxon>
        <taxon>Oomycota</taxon>
        <taxon>Saprolegniomycetes</taxon>
        <taxon>Saprolegniales</taxon>
        <taxon>Verrucalvaceae</taxon>
        <taxon>Aphanomyces</taxon>
    </lineage>
</organism>
<evidence type="ECO:0000256" key="1">
    <source>
        <dbReference type="SAM" id="Phobius"/>
    </source>
</evidence>
<accession>A0A485LBR6</accession>
<protein>
    <submittedName>
        <fullName evidence="3">Aste57867_17598 protein</fullName>
    </submittedName>
</protein>
<dbReference type="AlphaFoldDB" id="A0A485LBR6"/>
<evidence type="ECO:0000313" key="2">
    <source>
        <dbReference type="EMBL" id="KAF0691121.1"/>
    </source>
</evidence>